<evidence type="ECO:0000313" key="3">
    <source>
        <dbReference type="EMBL" id="DAF49781.1"/>
    </source>
</evidence>
<dbReference type="EMBL" id="BK032588">
    <property type="protein sequence ID" value="DAF49781.1"/>
    <property type="molecule type" value="Genomic_DNA"/>
</dbReference>
<proteinExistence type="predicted"/>
<accession>A0A8S5SFI7</accession>
<evidence type="ECO:0000256" key="1">
    <source>
        <dbReference type="ARBA" id="ARBA00004328"/>
    </source>
</evidence>
<evidence type="ECO:0000256" key="2">
    <source>
        <dbReference type="ARBA" id="ARBA00022844"/>
    </source>
</evidence>
<sequence length="409" mass="45264">MAFNLQESLHNVTKLRESAEQAWADYKNGKSETKPEVDLKSFDVMEKTLRNSVGDFSKGRVTVRESIMTTDVIQLIPKVIEGQLREAAEPEYLATRFMNVVQVDGGSSVTYVIPVVGEIHASEVNEGGRYPEDSVEFNTIENGQLEIRVKKIGLKIQITEEAINDSSWDIYGINVRKMGRAMARYKEEWCFNSFSGHGQVVFDNSVRAQLPAAGTTGRAVDGSFNDTLSVEDFLDLVLGLMANDQTPTDIIMHPLTWVIFARNSMIGNGLTYGAFGGSQVHPWGATQGTPGFAGLAAEQGPQKLIMNPGEVQGRLPVPLTINFSPFVKFDKTKKLFDMYCVDRSNVGVIAQREALTTDNWNDPERDIRLLKVKERYGVGILDNGRGITVARNIAVAPTYPVAPEVRIKN</sequence>
<reference evidence="3" key="1">
    <citation type="journal article" date="2021" name="Proc. Natl. Acad. Sci. U.S.A.">
        <title>A Catalog of Tens of Thousands of Viruses from Human Metagenomes Reveals Hidden Associations with Chronic Diseases.</title>
        <authorList>
            <person name="Tisza M.J."/>
            <person name="Buck C.B."/>
        </authorList>
    </citation>
    <scope>NUCLEOTIDE SEQUENCE</scope>
    <source>
        <strain evidence="3">CtyhJ29</strain>
    </source>
</reference>
<dbReference type="GO" id="GO:0044423">
    <property type="term" value="C:virion component"/>
    <property type="evidence" value="ECO:0007669"/>
    <property type="project" value="UniProtKB-KW"/>
</dbReference>
<dbReference type="InterPro" id="IPR024455">
    <property type="entry name" value="Phage_capsid"/>
</dbReference>
<comment type="subcellular location">
    <subcellularLocation>
        <location evidence="1">Virion</location>
    </subcellularLocation>
</comment>
<protein>
    <submittedName>
        <fullName evidence="3">Major capsid protein</fullName>
    </submittedName>
</protein>
<name>A0A8S5SFI7_9CAUD</name>
<dbReference type="SUPFAM" id="SSF56563">
    <property type="entry name" value="Major capsid protein gp5"/>
    <property type="match status" value="1"/>
</dbReference>
<dbReference type="Pfam" id="PF25209">
    <property type="entry name" value="Phage_capsid_4"/>
    <property type="match status" value="1"/>
</dbReference>
<organism evidence="3">
    <name type="scientific">Myoviridae sp. ctyhJ29</name>
    <dbReference type="NCBI Taxonomy" id="2827719"/>
    <lineage>
        <taxon>Viruses</taxon>
        <taxon>Duplodnaviria</taxon>
        <taxon>Heunggongvirae</taxon>
        <taxon>Uroviricota</taxon>
        <taxon>Caudoviricetes</taxon>
    </lineage>
</organism>
<keyword evidence="2" id="KW-0946">Virion</keyword>
<dbReference type="NCBIfam" id="TIGR01554">
    <property type="entry name" value="major_cap_HK97"/>
    <property type="match status" value="1"/>
</dbReference>